<organism evidence="2 3">
    <name type="scientific">Dreissena polymorpha</name>
    <name type="common">Zebra mussel</name>
    <name type="synonym">Mytilus polymorpha</name>
    <dbReference type="NCBI Taxonomy" id="45954"/>
    <lineage>
        <taxon>Eukaryota</taxon>
        <taxon>Metazoa</taxon>
        <taxon>Spiralia</taxon>
        <taxon>Lophotrochozoa</taxon>
        <taxon>Mollusca</taxon>
        <taxon>Bivalvia</taxon>
        <taxon>Autobranchia</taxon>
        <taxon>Heteroconchia</taxon>
        <taxon>Euheterodonta</taxon>
        <taxon>Imparidentia</taxon>
        <taxon>Neoheterodontei</taxon>
        <taxon>Myida</taxon>
        <taxon>Dreissenoidea</taxon>
        <taxon>Dreissenidae</taxon>
        <taxon>Dreissena</taxon>
    </lineage>
</organism>
<reference evidence="2" key="2">
    <citation type="submission" date="2020-11" db="EMBL/GenBank/DDBJ databases">
        <authorList>
            <person name="McCartney M.A."/>
            <person name="Auch B."/>
            <person name="Kono T."/>
            <person name="Mallez S."/>
            <person name="Becker A."/>
            <person name="Gohl D.M."/>
            <person name="Silverstein K.A.T."/>
            <person name="Koren S."/>
            <person name="Bechman K.B."/>
            <person name="Herman A."/>
            <person name="Abrahante J.E."/>
            <person name="Garbe J."/>
        </authorList>
    </citation>
    <scope>NUCLEOTIDE SEQUENCE</scope>
    <source>
        <strain evidence="2">Duluth1</strain>
        <tissue evidence="2">Whole animal</tissue>
    </source>
</reference>
<dbReference type="Gene3D" id="2.30.30.40">
    <property type="entry name" value="SH3 Domains"/>
    <property type="match status" value="1"/>
</dbReference>
<dbReference type="GO" id="GO:0005886">
    <property type="term" value="C:plasma membrane"/>
    <property type="evidence" value="ECO:0007669"/>
    <property type="project" value="InterPro"/>
</dbReference>
<feature type="region of interest" description="Disordered" evidence="1">
    <location>
        <begin position="289"/>
        <end position="308"/>
    </location>
</feature>
<dbReference type="GO" id="GO:0072659">
    <property type="term" value="P:protein localization to plasma membrane"/>
    <property type="evidence" value="ECO:0007669"/>
    <property type="project" value="TreeGrafter"/>
</dbReference>
<gene>
    <name evidence="2" type="ORF">DPMN_083797</name>
</gene>
<dbReference type="GO" id="GO:0050852">
    <property type="term" value="P:T cell receptor signaling pathway"/>
    <property type="evidence" value="ECO:0007669"/>
    <property type="project" value="TreeGrafter"/>
</dbReference>
<evidence type="ECO:0000313" key="2">
    <source>
        <dbReference type="EMBL" id="KAH3696334.1"/>
    </source>
</evidence>
<feature type="compositionally biased region" description="Basic and acidic residues" evidence="1">
    <location>
        <begin position="212"/>
        <end position="226"/>
    </location>
</feature>
<feature type="region of interest" description="Disordered" evidence="1">
    <location>
        <begin position="362"/>
        <end position="496"/>
    </location>
</feature>
<evidence type="ECO:0000313" key="3">
    <source>
        <dbReference type="Proteomes" id="UP000828390"/>
    </source>
</evidence>
<feature type="compositionally biased region" description="Basic and acidic residues" evidence="1">
    <location>
        <begin position="460"/>
        <end position="496"/>
    </location>
</feature>
<sequence length="621" mass="67966">MEDGEDIYDDTGAEKMADEFKMQDIRKRFETQGLNIGPKPANAKIGGGPGLQLATGNGVVSPKNPGVVFPKSPGVVSPKSPGVDSPKSPAYNKASSAIVQNSTQKNDSEPPADKSERRLSKVEEMKLQLEGKSSAPDIKPKPAGIKPKPDENKPKLALKPPVATKTNDQNNNANASSASSSTASKFGELAAKFGQQAALENASKSASGGDKFTSRKTSDSSVDHKPTAHPSLKPSVGAPQYAPVSVQDLRAKLTHVDVTLRTNFISSTQNVIRKSVIRKLDGKKFHTVDFPKESKSEPCPSKPPSLDIDLDLDKMIAEFEETVKNMDVSNDHGWTEMDEEYDDCGNVVRPVSTRVVSLILPMTEEEEQKEEEELKRALVTDNLPPPPPELQEEYDDVAVNKNGTEELTQDEEYEELPGEDDIPPPAGPKPSFSTPKILSVPVPPRPHGSVDSSTSDIPDTAEKTKDAKELEKEKKEREKEEKRKEKERKEQEKKMKKLAKDLKVDVGMLSNCVAKGRVKASNTPKKKKGFEIAVIEGEEVDIIRMVDNPKGKWLIKITSSQKIGYCDESNIEVDTNSILNYMKSGSSSTALADGPQETYEDVEAKEGDEPLEQDEIYEECS</sequence>
<feature type="compositionally biased region" description="Acidic residues" evidence="1">
    <location>
        <begin position="407"/>
        <end position="422"/>
    </location>
</feature>
<comment type="caution">
    <text evidence="2">The sequence shown here is derived from an EMBL/GenBank/DDBJ whole genome shotgun (WGS) entry which is preliminary data.</text>
</comment>
<dbReference type="InterPro" id="IPR043443">
    <property type="entry name" value="FYB1/2-like"/>
</dbReference>
<evidence type="ECO:0000256" key="1">
    <source>
        <dbReference type="SAM" id="MobiDB-lite"/>
    </source>
</evidence>
<dbReference type="EMBL" id="JAIWYP010000016">
    <property type="protein sequence ID" value="KAH3696334.1"/>
    <property type="molecule type" value="Genomic_DNA"/>
</dbReference>
<dbReference type="Proteomes" id="UP000828390">
    <property type="component" value="Unassembled WGS sequence"/>
</dbReference>
<proteinExistence type="predicted"/>
<keyword evidence="3" id="KW-1185">Reference proteome</keyword>
<feature type="compositionally biased region" description="Basic and acidic residues" evidence="1">
    <location>
        <begin position="106"/>
        <end position="129"/>
    </location>
</feature>
<reference evidence="2" key="1">
    <citation type="journal article" date="2019" name="bioRxiv">
        <title>The Genome of the Zebra Mussel, Dreissena polymorpha: A Resource for Invasive Species Research.</title>
        <authorList>
            <person name="McCartney M.A."/>
            <person name="Auch B."/>
            <person name="Kono T."/>
            <person name="Mallez S."/>
            <person name="Zhang Y."/>
            <person name="Obille A."/>
            <person name="Becker A."/>
            <person name="Abrahante J.E."/>
            <person name="Garbe J."/>
            <person name="Badalamenti J.P."/>
            <person name="Herman A."/>
            <person name="Mangelson H."/>
            <person name="Liachko I."/>
            <person name="Sullivan S."/>
            <person name="Sone E.D."/>
            <person name="Koren S."/>
            <person name="Silverstein K.A.T."/>
            <person name="Beckman K.B."/>
            <person name="Gohl D.M."/>
        </authorList>
    </citation>
    <scope>NUCLEOTIDE SEQUENCE</scope>
    <source>
        <strain evidence="2">Duluth1</strain>
        <tissue evidence="2">Whole animal</tissue>
    </source>
</reference>
<feature type="compositionally biased region" description="Acidic residues" evidence="1">
    <location>
        <begin position="609"/>
        <end position="621"/>
    </location>
</feature>
<dbReference type="PANTHER" id="PTHR16830">
    <property type="entry name" value="SH2 CONTAINING ADAPTOR PRAM-1 RELATED"/>
    <property type="match status" value="1"/>
</dbReference>
<dbReference type="GO" id="GO:0007229">
    <property type="term" value="P:integrin-mediated signaling pathway"/>
    <property type="evidence" value="ECO:0007669"/>
    <property type="project" value="InterPro"/>
</dbReference>
<feature type="compositionally biased region" description="Low complexity" evidence="1">
    <location>
        <begin position="135"/>
        <end position="146"/>
    </location>
</feature>
<feature type="region of interest" description="Disordered" evidence="1">
    <location>
        <begin position="199"/>
        <end position="239"/>
    </location>
</feature>
<feature type="compositionally biased region" description="Low complexity" evidence="1">
    <location>
        <begin position="65"/>
        <end position="89"/>
    </location>
</feature>
<protein>
    <recommendedName>
        <fullName evidence="4">FYN-binding protein</fullName>
    </recommendedName>
</protein>
<dbReference type="AlphaFoldDB" id="A0A9D3YDM2"/>
<accession>A0A9D3YDM2</accession>
<feature type="region of interest" description="Disordered" evidence="1">
    <location>
        <begin position="31"/>
        <end position="183"/>
    </location>
</feature>
<feature type="compositionally biased region" description="Low complexity" evidence="1">
    <location>
        <begin position="170"/>
        <end position="183"/>
    </location>
</feature>
<feature type="region of interest" description="Disordered" evidence="1">
    <location>
        <begin position="585"/>
        <end position="621"/>
    </location>
</feature>
<name>A0A9D3YDM2_DREPO</name>
<dbReference type="PANTHER" id="PTHR16830:SF12">
    <property type="entry name" value="PDZ DOMAIN-CONTAINING PROTEIN"/>
    <property type="match status" value="1"/>
</dbReference>
<feature type="compositionally biased region" description="Polar residues" evidence="1">
    <location>
        <begin position="93"/>
        <end position="105"/>
    </location>
</feature>
<evidence type="ECO:0008006" key="4">
    <source>
        <dbReference type="Google" id="ProtNLM"/>
    </source>
</evidence>